<name>A0A6M4H0D0_9PROT</name>
<dbReference type="RefSeq" id="WP_171094024.1">
    <property type="nucleotide sequence ID" value="NZ_CP053069.1"/>
</dbReference>
<accession>A0A6M4H0D0</accession>
<dbReference type="KEGG" id="uru:DSM104443_03197"/>
<dbReference type="EMBL" id="CP053069">
    <property type="protein sequence ID" value="QJR12113.1"/>
    <property type="molecule type" value="Genomic_DNA"/>
</dbReference>
<evidence type="ECO:0000313" key="2">
    <source>
        <dbReference type="EMBL" id="QJR12113.1"/>
    </source>
</evidence>
<keyword evidence="1" id="KW-1133">Transmembrane helix</keyword>
<protein>
    <submittedName>
        <fullName evidence="2">Uncharacterized protein</fullName>
    </submittedName>
</protein>
<evidence type="ECO:0000256" key="1">
    <source>
        <dbReference type="SAM" id="Phobius"/>
    </source>
</evidence>
<reference evidence="2 3" key="1">
    <citation type="submission" date="2020-04" db="EMBL/GenBank/DDBJ databases">
        <title>Usitatibacter rugosus gen. nov., sp. nov. and Usitatibacter palustris sp. nov., novel members of Usitatibacteraceae fam. nov. within the order Nitrosomonadales isolated from soil.</title>
        <authorList>
            <person name="Huber K.J."/>
            <person name="Neumann-Schaal M."/>
            <person name="Geppert A."/>
            <person name="Luckner M."/>
            <person name="Wanner G."/>
            <person name="Overmann J."/>
        </authorList>
    </citation>
    <scope>NUCLEOTIDE SEQUENCE [LARGE SCALE GENOMIC DNA]</scope>
    <source>
        <strain evidence="2 3">0125_3</strain>
    </source>
</reference>
<dbReference type="Proteomes" id="UP000501534">
    <property type="component" value="Chromosome"/>
</dbReference>
<proteinExistence type="predicted"/>
<dbReference type="AlphaFoldDB" id="A0A6M4H0D0"/>
<keyword evidence="1" id="KW-0472">Membrane</keyword>
<feature type="transmembrane region" description="Helical" evidence="1">
    <location>
        <begin position="50"/>
        <end position="71"/>
    </location>
</feature>
<keyword evidence="3" id="KW-1185">Reference proteome</keyword>
<keyword evidence="1" id="KW-0812">Transmembrane</keyword>
<organism evidence="2 3">
    <name type="scientific">Usitatibacter rugosus</name>
    <dbReference type="NCBI Taxonomy" id="2732067"/>
    <lineage>
        <taxon>Bacteria</taxon>
        <taxon>Pseudomonadati</taxon>
        <taxon>Pseudomonadota</taxon>
        <taxon>Betaproteobacteria</taxon>
        <taxon>Nitrosomonadales</taxon>
        <taxon>Usitatibacteraceae</taxon>
        <taxon>Usitatibacter</taxon>
    </lineage>
</organism>
<gene>
    <name evidence="2" type="ORF">DSM104443_03197</name>
</gene>
<sequence>MKVHSAGGWIAIGLFLLFIAWQLAEAVFFGRMGDILFEDDDYIYFFESPFLFTIQFVVFAAFGGAVVYGGLKQFRKERRERMDTAPRHTHDARKH</sequence>
<evidence type="ECO:0000313" key="3">
    <source>
        <dbReference type="Proteomes" id="UP000501534"/>
    </source>
</evidence>